<proteinExistence type="inferred from homology"/>
<dbReference type="OrthoDB" id="196131at2759"/>
<organism evidence="10 12">
    <name type="scientific">Dracunculus medinensis</name>
    <name type="common">Guinea worm</name>
    <dbReference type="NCBI Taxonomy" id="318479"/>
    <lineage>
        <taxon>Eukaryota</taxon>
        <taxon>Metazoa</taxon>
        <taxon>Ecdysozoa</taxon>
        <taxon>Nematoda</taxon>
        <taxon>Chromadorea</taxon>
        <taxon>Rhabditida</taxon>
        <taxon>Spirurina</taxon>
        <taxon>Dracunculoidea</taxon>
        <taxon>Dracunculidae</taxon>
        <taxon>Dracunculus</taxon>
    </lineage>
</organism>
<evidence type="ECO:0000256" key="1">
    <source>
        <dbReference type="ARBA" id="ARBA00012552"/>
    </source>
</evidence>
<dbReference type="InterPro" id="IPR014001">
    <property type="entry name" value="Helicase_ATP-bd"/>
</dbReference>
<comment type="catalytic activity">
    <reaction evidence="6">
        <text>ATP + H2O = ADP + phosphate + H(+)</text>
        <dbReference type="Rhea" id="RHEA:13065"/>
        <dbReference type="ChEBI" id="CHEBI:15377"/>
        <dbReference type="ChEBI" id="CHEBI:15378"/>
        <dbReference type="ChEBI" id="CHEBI:30616"/>
        <dbReference type="ChEBI" id="CHEBI:43474"/>
        <dbReference type="ChEBI" id="CHEBI:456216"/>
        <dbReference type="EC" id="3.6.4.13"/>
    </reaction>
</comment>
<dbReference type="FunFam" id="3.40.50.300:FF:000079">
    <property type="entry name" value="probable ATP-dependent RNA helicase DDX17"/>
    <property type="match status" value="1"/>
</dbReference>
<reference evidence="9 11" key="2">
    <citation type="submission" date="2018-11" db="EMBL/GenBank/DDBJ databases">
        <authorList>
            <consortium name="Pathogen Informatics"/>
        </authorList>
    </citation>
    <scope>NUCLEOTIDE SEQUENCE [LARGE SCALE GENOMIC DNA]</scope>
</reference>
<evidence type="ECO:0000259" key="8">
    <source>
        <dbReference type="PROSITE" id="PS51192"/>
    </source>
</evidence>
<comment type="similarity">
    <text evidence="7">Belongs to the DEAD box helicase family.</text>
</comment>
<dbReference type="Pfam" id="PF00270">
    <property type="entry name" value="DEAD"/>
    <property type="match status" value="1"/>
</dbReference>
<evidence type="ECO:0000313" key="11">
    <source>
        <dbReference type="Proteomes" id="UP000274756"/>
    </source>
</evidence>
<dbReference type="PROSITE" id="PS51192">
    <property type="entry name" value="HELICASE_ATP_BIND_1"/>
    <property type="match status" value="1"/>
</dbReference>
<evidence type="ECO:0000256" key="4">
    <source>
        <dbReference type="ARBA" id="ARBA00022806"/>
    </source>
</evidence>
<evidence type="ECO:0000256" key="3">
    <source>
        <dbReference type="ARBA" id="ARBA00022801"/>
    </source>
</evidence>
<reference evidence="12" key="1">
    <citation type="submission" date="2017-02" db="UniProtKB">
        <authorList>
            <consortium name="WormBaseParasite"/>
        </authorList>
    </citation>
    <scope>IDENTIFICATION</scope>
</reference>
<keyword evidence="2 7" id="KW-0547">Nucleotide-binding</keyword>
<dbReference type="EMBL" id="UYYG01001150">
    <property type="protein sequence ID" value="VDN54439.1"/>
    <property type="molecule type" value="Genomic_DNA"/>
</dbReference>
<dbReference type="InterPro" id="IPR027417">
    <property type="entry name" value="P-loop_NTPase"/>
</dbReference>
<evidence type="ECO:0000313" key="12">
    <source>
        <dbReference type="WBParaSite" id="DME_0000005201-mRNA-1"/>
    </source>
</evidence>
<dbReference type="WBParaSite" id="DME_0000005201-mRNA-1">
    <property type="protein sequence ID" value="DME_0000005201-mRNA-1"/>
    <property type="gene ID" value="DME_0000005201"/>
</dbReference>
<evidence type="ECO:0000313" key="9">
    <source>
        <dbReference type="EMBL" id="VDN54439.1"/>
    </source>
</evidence>
<dbReference type="GO" id="GO:0016787">
    <property type="term" value="F:hydrolase activity"/>
    <property type="evidence" value="ECO:0007669"/>
    <property type="project" value="UniProtKB-KW"/>
</dbReference>
<accession>A0A0N4U0H2</accession>
<evidence type="ECO:0000256" key="6">
    <source>
        <dbReference type="ARBA" id="ARBA00047984"/>
    </source>
</evidence>
<dbReference type="Proteomes" id="UP000038040">
    <property type="component" value="Unplaced"/>
</dbReference>
<evidence type="ECO:0000313" key="10">
    <source>
        <dbReference type="Proteomes" id="UP000038040"/>
    </source>
</evidence>
<keyword evidence="3 7" id="KW-0378">Hydrolase</keyword>
<dbReference type="EC" id="3.6.4.13" evidence="1"/>
<dbReference type="InterPro" id="IPR011545">
    <property type="entry name" value="DEAD/DEAH_box_helicase_dom"/>
</dbReference>
<feature type="domain" description="Helicase ATP-binding" evidence="8">
    <location>
        <begin position="106"/>
        <end position="281"/>
    </location>
</feature>
<sequence length="361" mass="39887">MASDSAAWRRFTLVAIGASLTSNDASKIHKNNVKPTVWGEYNEHPDVRARSEVEINQWMKHNEVTMKGDNVPRPAFNFEESSLDTLIINKLTNSYDDPTVIQSVSWPIALSGRDMISVAQTGSGKTLAFILPGIMHATKQGKCVYGEGPSVVVLVPTRELAQQVESVSKSFCSLMGVRCLCVYGGSARMVQSRNLVKGVDVLVATPGRLNDFLYANVIDLKRCSYLVLDEADRMLDMGFEPQIRTIISTISCARQTLMFSATWPDDVRSLAHNYQNDPIFVNVGSLKLAANPNIIQNILVITEKEKEKRLLELLCQLNSTYTFKIFPNSINPGLGWPTSLLMLSIPGLASNEICVNVGDEE</sequence>
<gene>
    <name evidence="9" type="ORF">DME_LOCUS4412</name>
</gene>
<keyword evidence="5 7" id="KW-0067">ATP-binding</keyword>
<evidence type="ECO:0000256" key="7">
    <source>
        <dbReference type="RuleBase" id="RU000492"/>
    </source>
</evidence>
<dbReference type="GO" id="GO:0005524">
    <property type="term" value="F:ATP binding"/>
    <property type="evidence" value="ECO:0007669"/>
    <property type="project" value="UniProtKB-KW"/>
</dbReference>
<dbReference type="SMART" id="SM00487">
    <property type="entry name" value="DEXDc"/>
    <property type="match status" value="1"/>
</dbReference>
<keyword evidence="11" id="KW-1185">Reference proteome</keyword>
<name>A0A0N4U0H2_DRAME</name>
<protein>
    <recommendedName>
        <fullName evidence="1">RNA helicase</fullName>
        <ecNumber evidence="1">3.6.4.13</ecNumber>
    </recommendedName>
</protein>
<evidence type="ECO:0000256" key="2">
    <source>
        <dbReference type="ARBA" id="ARBA00022741"/>
    </source>
</evidence>
<dbReference type="Proteomes" id="UP000274756">
    <property type="component" value="Unassembled WGS sequence"/>
</dbReference>
<dbReference type="GO" id="GO:0003676">
    <property type="term" value="F:nucleic acid binding"/>
    <property type="evidence" value="ECO:0007669"/>
    <property type="project" value="InterPro"/>
</dbReference>
<dbReference type="InterPro" id="IPR000629">
    <property type="entry name" value="RNA-helicase_DEAD-box_CS"/>
</dbReference>
<dbReference type="PANTHER" id="PTHR47958">
    <property type="entry name" value="ATP-DEPENDENT RNA HELICASE DBP3"/>
    <property type="match status" value="1"/>
</dbReference>
<dbReference type="STRING" id="318479.A0A0N4U0H2"/>
<dbReference type="AlphaFoldDB" id="A0A0N4U0H2"/>
<evidence type="ECO:0000256" key="5">
    <source>
        <dbReference type="ARBA" id="ARBA00022840"/>
    </source>
</evidence>
<dbReference type="Gene3D" id="3.40.50.300">
    <property type="entry name" value="P-loop containing nucleotide triphosphate hydrolases"/>
    <property type="match status" value="1"/>
</dbReference>
<dbReference type="GO" id="GO:0003724">
    <property type="term" value="F:RNA helicase activity"/>
    <property type="evidence" value="ECO:0007669"/>
    <property type="project" value="UniProtKB-EC"/>
</dbReference>
<keyword evidence="4 7" id="KW-0347">Helicase</keyword>
<dbReference type="SUPFAM" id="SSF52540">
    <property type="entry name" value="P-loop containing nucleoside triphosphate hydrolases"/>
    <property type="match status" value="1"/>
</dbReference>
<dbReference type="PROSITE" id="PS00039">
    <property type="entry name" value="DEAD_ATP_HELICASE"/>
    <property type="match status" value="1"/>
</dbReference>